<keyword evidence="6" id="KW-0695">RNA-directed DNA polymerase</keyword>
<evidence type="ECO:0000256" key="3">
    <source>
        <dbReference type="ARBA" id="ARBA00022722"/>
    </source>
</evidence>
<dbReference type="OrthoDB" id="1434039at2759"/>
<dbReference type="STRING" id="3635.A0A1U8ISQ1"/>
<dbReference type="GO" id="GO:0003964">
    <property type="term" value="F:RNA-directed DNA polymerase activity"/>
    <property type="evidence" value="ECO:0007669"/>
    <property type="project" value="UniProtKB-KW"/>
</dbReference>
<dbReference type="InterPro" id="IPR050951">
    <property type="entry name" value="Retrovirus_Pol_polyprotein"/>
</dbReference>
<keyword evidence="2" id="KW-0548">Nucleotidyltransferase</keyword>
<dbReference type="KEGG" id="ghi:107899863"/>
<dbReference type="InterPro" id="IPR043502">
    <property type="entry name" value="DNA/RNA_pol_sf"/>
</dbReference>
<dbReference type="Gene3D" id="3.30.420.10">
    <property type="entry name" value="Ribonuclease H-like superfamily/Ribonuclease H"/>
    <property type="match status" value="2"/>
</dbReference>
<dbReference type="PaxDb" id="3635-A0A1U8ISQ1"/>
<organism evidence="9 10">
    <name type="scientific">Gossypium hirsutum</name>
    <name type="common">Upland cotton</name>
    <name type="synonym">Gossypium mexicanum</name>
    <dbReference type="NCBI Taxonomy" id="3635"/>
    <lineage>
        <taxon>Eukaryota</taxon>
        <taxon>Viridiplantae</taxon>
        <taxon>Streptophyta</taxon>
        <taxon>Embryophyta</taxon>
        <taxon>Tracheophyta</taxon>
        <taxon>Spermatophyta</taxon>
        <taxon>Magnoliopsida</taxon>
        <taxon>eudicotyledons</taxon>
        <taxon>Gunneridae</taxon>
        <taxon>Pentapetalae</taxon>
        <taxon>rosids</taxon>
        <taxon>malvids</taxon>
        <taxon>Malvales</taxon>
        <taxon>Malvaceae</taxon>
        <taxon>Malvoideae</taxon>
        <taxon>Gossypium</taxon>
    </lineage>
</organism>
<evidence type="ECO:0000313" key="10">
    <source>
        <dbReference type="RefSeq" id="XP_016681095.1"/>
    </source>
</evidence>
<accession>A0A1U8ISQ1</accession>
<keyword evidence="9" id="KW-1185">Reference proteome</keyword>
<gene>
    <name evidence="10" type="primary">LOC107899863</name>
</gene>
<keyword evidence="4" id="KW-0255">Endonuclease</keyword>
<name>A0A1U8ISQ1_GOSHI</name>
<dbReference type="PANTHER" id="PTHR37984:SF5">
    <property type="entry name" value="PROTEIN NYNRIN-LIKE"/>
    <property type="match status" value="1"/>
</dbReference>
<protein>
    <recommendedName>
        <fullName evidence="8">Reverse transcriptase RNase H-like domain-containing protein</fullName>
    </recommendedName>
</protein>
<dbReference type="CDD" id="cd09274">
    <property type="entry name" value="RNase_HI_RT_Ty3"/>
    <property type="match status" value="1"/>
</dbReference>
<dbReference type="InterPro" id="IPR012337">
    <property type="entry name" value="RNaseH-like_sf"/>
</dbReference>
<dbReference type="RefSeq" id="XP_016681095.1">
    <property type="nucleotide sequence ID" value="XM_016825606.1"/>
</dbReference>
<dbReference type="SUPFAM" id="SSF53098">
    <property type="entry name" value="Ribonuclease H-like"/>
    <property type="match status" value="1"/>
</dbReference>
<keyword evidence="1" id="KW-0808">Transferase</keyword>
<dbReference type="PANTHER" id="PTHR37984">
    <property type="entry name" value="PROTEIN CBG26694"/>
    <property type="match status" value="1"/>
</dbReference>
<dbReference type="InterPro" id="IPR036397">
    <property type="entry name" value="RNaseH_sf"/>
</dbReference>
<evidence type="ECO:0000256" key="6">
    <source>
        <dbReference type="ARBA" id="ARBA00022918"/>
    </source>
</evidence>
<dbReference type="FunFam" id="3.10.20.370:FF:000001">
    <property type="entry name" value="Retrovirus-related Pol polyprotein from transposon 17.6-like protein"/>
    <property type="match status" value="1"/>
</dbReference>
<evidence type="ECO:0000256" key="2">
    <source>
        <dbReference type="ARBA" id="ARBA00022695"/>
    </source>
</evidence>
<evidence type="ECO:0000256" key="5">
    <source>
        <dbReference type="ARBA" id="ARBA00022801"/>
    </source>
</evidence>
<dbReference type="InterPro" id="IPR041373">
    <property type="entry name" value="RT_RNaseH"/>
</dbReference>
<dbReference type="InterPro" id="IPR043128">
    <property type="entry name" value="Rev_trsase/Diguanyl_cyclase"/>
</dbReference>
<dbReference type="AlphaFoldDB" id="A0A1U8ISQ1"/>
<keyword evidence="3" id="KW-0540">Nuclease</keyword>
<sequence>MKVDRAKIEVIEKLSPPISFKGIRSFLGYVGFYRRFIKDFLKLSKPLCTLLEKNKPFNFEELKKWLVAAPIVIALEWTLSFELMCDASDYAVGAVLGQRKNKVLRSIYYGSRTLTNVQLNYTTRKNELLAVVFRFNKFRSYLVGTKVTIYMDYSTIKYLVFDLEIRDRKGIENQVADHLSRLEFGNEYGNGKLIKEYFSDEQLLVSMTLPCIVIQLLTEDTLEEWELLPKRHEMLLQNILKIELFDVWGIYFIGPFPLSVGNLYILLAVDYVFKWIEAVTLSTSDAKSVMKFLHKNIFIRFEKVVNPTRKHWSSKLVEALWAYRTAFKTLLGISPFKIIYGKPCHLPIELEHNAFWAIKKLNMDWVTANHKRLLELDEMEEFRAHAYENAKLYNEKTKRWHNNRIMPRQFELGQQVLLFNSWLKLLPVPFDEDHINAQFGIADVQDEHTPFADNVTTNGLTQVLNDLCVKAVEEPTQTPTTRAESENLGTTIDEEETVVQEPKKTTSLNLENEEE</sequence>
<evidence type="ECO:0000313" key="9">
    <source>
        <dbReference type="Proteomes" id="UP000818029"/>
    </source>
</evidence>
<dbReference type="SUPFAM" id="SSF56672">
    <property type="entry name" value="DNA/RNA polymerases"/>
    <property type="match status" value="1"/>
</dbReference>
<reference evidence="10" key="2">
    <citation type="submission" date="2025-08" db="UniProtKB">
        <authorList>
            <consortium name="RefSeq"/>
        </authorList>
    </citation>
    <scope>IDENTIFICATION</scope>
</reference>
<reference evidence="9" key="1">
    <citation type="journal article" date="2020" name="Nat. Genet.">
        <title>Genomic diversifications of five Gossypium allopolyploid species and their impact on cotton improvement.</title>
        <authorList>
            <person name="Chen Z.J."/>
            <person name="Sreedasyam A."/>
            <person name="Ando A."/>
            <person name="Song Q."/>
            <person name="De Santiago L.M."/>
            <person name="Hulse-Kemp A.M."/>
            <person name="Ding M."/>
            <person name="Ye W."/>
            <person name="Kirkbride R.C."/>
            <person name="Jenkins J."/>
            <person name="Plott C."/>
            <person name="Lovell J."/>
            <person name="Lin Y.M."/>
            <person name="Vaughn R."/>
            <person name="Liu B."/>
            <person name="Simpson S."/>
            <person name="Scheffler B.E."/>
            <person name="Wen L."/>
            <person name="Saski C.A."/>
            <person name="Grover C.E."/>
            <person name="Hu G."/>
            <person name="Conover J.L."/>
            <person name="Carlson J.W."/>
            <person name="Shu S."/>
            <person name="Boston L.B."/>
            <person name="Williams M."/>
            <person name="Peterson D.G."/>
            <person name="McGee K."/>
            <person name="Jones D.C."/>
            <person name="Wendel J.F."/>
            <person name="Stelly D.M."/>
            <person name="Grimwood J."/>
            <person name="Schmutz J."/>
        </authorList>
    </citation>
    <scope>NUCLEOTIDE SEQUENCE [LARGE SCALE GENOMIC DNA]</scope>
    <source>
        <strain evidence="9">cv. TM-1</strain>
    </source>
</reference>
<dbReference type="Proteomes" id="UP000818029">
    <property type="component" value="Chromosome D06"/>
</dbReference>
<feature type="compositionally biased region" description="Polar residues" evidence="7">
    <location>
        <begin position="505"/>
        <end position="515"/>
    </location>
</feature>
<dbReference type="Pfam" id="PF17917">
    <property type="entry name" value="RT_RNaseH"/>
    <property type="match status" value="1"/>
</dbReference>
<evidence type="ECO:0000256" key="4">
    <source>
        <dbReference type="ARBA" id="ARBA00022759"/>
    </source>
</evidence>
<feature type="compositionally biased region" description="Polar residues" evidence="7">
    <location>
        <begin position="475"/>
        <end position="490"/>
    </location>
</feature>
<dbReference type="GeneID" id="107899863"/>
<proteinExistence type="predicted"/>
<keyword evidence="5" id="KW-0378">Hydrolase</keyword>
<feature type="domain" description="Reverse transcriptase RNase H-like" evidence="8">
    <location>
        <begin position="79"/>
        <end position="160"/>
    </location>
</feature>
<evidence type="ECO:0000256" key="7">
    <source>
        <dbReference type="SAM" id="MobiDB-lite"/>
    </source>
</evidence>
<evidence type="ECO:0000256" key="1">
    <source>
        <dbReference type="ARBA" id="ARBA00022679"/>
    </source>
</evidence>
<feature type="region of interest" description="Disordered" evidence="7">
    <location>
        <begin position="475"/>
        <end position="515"/>
    </location>
</feature>
<dbReference type="Gene3D" id="3.30.70.270">
    <property type="match status" value="1"/>
</dbReference>
<dbReference type="GO" id="GO:0016787">
    <property type="term" value="F:hydrolase activity"/>
    <property type="evidence" value="ECO:0007669"/>
    <property type="project" value="UniProtKB-KW"/>
</dbReference>
<dbReference type="GO" id="GO:0004519">
    <property type="term" value="F:endonuclease activity"/>
    <property type="evidence" value="ECO:0007669"/>
    <property type="project" value="UniProtKB-KW"/>
</dbReference>
<dbReference type="GO" id="GO:0003676">
    <property type="term" value="F:nucleic acid binding"/>
    <property type="evidence" value="ECO:0007669"/>
    <property type="project" value="InterPro"/>
</dbReference>
<evidence type="ECO:0000259" key="8">
    <source>
        <dbReference type="Pfam" id="PF17917"/>
    </source>
</evidence>